<evidence type="ECO:0008006" key="6">
    <source>
        <dbReference type="Google" id="ProtNLM"/>
    </source>
</evidence>
<dbReference type="Proteomes" id="UP001500427">
    <property type="component" value="Unassembled WGS sequence"/>
</dbReference>
<dbReference type="RefSeq" id="WP_345505915.1">
    <property type="nucleotide sequence ID" value="NZ_BAABIW010000006.1"/>
</dbReference>
<dbReference type="PIRSF" id="PIRSF001227">
    <property type="entry name" value="Pen_acylase"/>
    <property type="match status" value="1"/>
</dbReference>
<evidence type="ECO:0000256" key="3">
    <source>
        <dbReference type="ARBA" id="ARBA00023145"/>
    </source>
</evidence>
<evidence type="ECO:0000256" key="1">
    <source>
        <dbReference type="ARBA" id="ARBA00006586"/>
    </source>
</evidence>
<comment type="caution">
    <text evidence="4">The sequence shown here is derived from an EMBL/GenBank/DDBJ whole genome shotgun (WGS) entry which is preliminary data.</text>
</comment>
<sequence>MGDPAGVRRDALGVPHLRADDVLELAHLQGRVTALDRGWQVEHHRWRMEGRTAEHVGRAGLPWDRFARQVRLEPIVRRCFEGLDPETREWLAAYVDGVNVALPEGLGHAPEIDALGLQPYAARPRPWEPWTPLGIFWGIHLLFGTFPGKLFNAHVADRLGPSFLPLFDAEGADGSGSNAWVIGGSRTAGGLPLVAGDPHRTIELPGCYQQVGLACPGIDVVGFTFPGVPGVQHFAHAGSVAWGITNAMADYQDLTLETLRVLDGPGGRRFEARGLQGWEPVEASTESIAVRGEQPEVVPVVVTARGPVVTGLEGELERAEGGVPDGNPPAYSLRTPTQVEHDLGFAALLPLLRARTVDDVEAALAHWVEPVNSALVADDTGAMRHLVVGRVPDRDAAGLALPLPAWDPRHAWRGYRTVPAEVVADVAVSANDRASGGGLGAEYATPFRAERIRALVGERTGLTADDCAAIHVDTRNGQADLMRELVGACVPEALGEPARAVRDALLAWDAHSDAGSHGAALFAGWRTALVRWLAAHPVLAPIAGPSAHSPLFASWTDVPTRVGAGWQAMAVLGPPHGIAVGEGVRHALEHVAASISPSQVWGERHWLDPVHALDPVGETAGARPTPRRRPVSGDKGCVLAAASAPGSTERCYGGPVARYVWDLADRSASRWVVPFGASGRAGEASFEDQTDAWLGGVLLPVDDPL</sequence>
<dbReference type="InterPro" id="IPR014395">
    <property type="entry name" value="Pen/GL7ACA/AHL_acylase"/>
</dbReference>
<dbReference type="PANTHER" id="PTHR34218">
    <property type="entry name" value="PEPTIDASE S45 PENICILLIN AMIDASE"/>
    <property type="match status" value="1"/>
</dbReference>
<evidence type="ECO:0000313" key="5">
    <source>
        <dbReference type="Proteomes" id="UP001500427"/>
    </source>
</evidence>
<protein>
    <recommendedName>
        <fullName evidence="6">Penicillin amidase</fullName>
    </recommendedName>
</protein>
<dbReference type="Gene3D" id="1.10.1400.10">
    <property type="match status" value="1"/>
</dbReference>
<gene>
    <name evidence="4" type="ORF">GCM10023258_05680</name>
</gene>
<keyword evidence="5" id="KW-1185">Reference proteome</keyword>
<dbReference type="EMBL" id="BAABIW010000006">
    <property type="protein sequence ID" value="GAA5018727.1"/>
    <property type="molecule type" value="Genomic_DNA"/>
</dbReference>
<dbReference type="InterPro" id="IPR023343">
    <property type="entry name" value="Penicillin_amidase_dom1"/>
</dbReference>
<evidence type="ECO:0000313" key="4">
    <source>
        <dbReference type="EMBL" id="GAA5018727.1"/>
    </source>
</evidence>
<dbReference type="SUPFAM" id="SSF56235">
    <property type="entry name" value="N-terminal nucleophile aminohydrolases (Ntn hydrolases)"/>
    <property type="match status" value="1"/>
</dbReference>
<dbReference type="Gene3D" id="2.30.120.10">
    <property type="match status" value="1"/>
</dbReference>
<proteinExistence type="inferred from homology"/>
<dbReference type="PANTHER" id="PTHR34218:SF4">
    <property type="entry name" value="ACYL-HOMOSERINE LACTONE ACYLASE QUIP"/>
    <property type="match status" value="1"/>
</dbReference>
<dbReference type="Gene3D" id="1.10.439.10">
    <property type="entry name" value="Penicillin Amidohydrolase, domain 1"/>
    <property type="match status" value="1"/>
</dbReference>
<comment type="similarity">
    <text evidence="1">Belongs to the peptidase S45 family.</text>
</comment>
<dbReference type="Pfam" id="PF01804">
    <property type="entry name" value="Penicil_amidase"/>
    <property type="match status" value="1"/>
</dbReference>
<dbReference type="Gene3D" id="3.60.20.10">
    <property type="entry name" value="Glutamine Phosphoribosylpyrophosphate, subunit 1, domain 1"/>
    <property type="match status" value="1"/>
</dbReference>
<dbReference type="InterPro" id="IPR043147">
    <property type="entry name" value="Penicillin_amidase_A-knob"/>
</dbReference>
<dbReference type="InterPro" id="IPR002692">
    <property type="entry name" value="S45"/>
</dbReference>
<organism evidence="4 5">
    <name type="scientific">Terrabacter aeriphilus</name>
    <dbReference type="NCBI Taxonomy" id="515662"/>
    <lineage>
        <taxon>Bacteria</taxon>
        <taxon>Bacillati</taxon>
        <taxon>Actinomycetota</taxon>
        <taxon>Actinomycetes</taxon>
        <taxon>Micrococcales</taxon>
        <taxon>Intrasporangiaceae</taxon>
        <taxon>Terrabacter</taxon>
    </lineage>
</organism>
<dbReference type="InterPro" id="IPR029055">
    <property type="entry name" value="Ntn_hydrolases_N"/>
</dbReference>
<name>A0ABP9J2L5_9MICO</name>
<evidence type="ECO:0000256" key="2">
    <source>
        <dbReference type="ARBA" id="ARBA00022801"/>
    </source>
</evidence>
<reference evidence="5" key="1">
    <citation type="journal article" date="2019" name="Int. J. Syst. Evol. Microbiol.">
        <title>The Global Catalogue of Microorganisms (GCM) 10K type strain sequencing project: providing services to taxonomists for standard genome sequencing and annotation.</title>
        <authorList>
            <consortium name="The Broad Institute Genomics Platform"/>
            <consortium name="The Broad Institute Genome Sequencing Center for Infectious Disease"/>
            <person name="Wu L."/>
            <person name="Ma J."/>
        </authorList>
    </citation>
    <scope>NUCLEOTIDE SEQUENCE [LARGE SCALE GENOMIC DNA]</scope>
    <source>
        <strain evidence="5">JCM 17687</strain>
    </source>
</reference>
<accession>A0ABP9J2L5</accession>
<keyword evidence="2" id="KW-0378">Hydrolase</keyword>
<dbReference type="InterPro" id="IPR043146">
    <property type="entry name" value="Penicillin_amidase_N_B-knob"/>
</dbReference>
<keyword evidence="3" id="KW-0865">Zymogen</keyword>